<dbReference type="Proteomes" id="UP000000925">
    <property type="component" value="Chromosome"/>
</dbReference>
<dbReference type="OrthoDB" id="9779903at2"/>
<proteinExistence type="predicted"/>
<dbReference type="InterPro" id="IPR029052">
    <property type="entry name" value="Metallo-depent_PP-like"/>
</dbReference>
<dbReference type="SUPFAM" id="SSF56300">
    <property type="entry name" value="Metallo-dependent phosphatases"/>
    <property type="match status" value="1"/>
</dbReference>
<evidence type="ECO:0000313" key="3">
    <source>
        <dbReference type="Proteomes" id="UP000000925"/>
    </source>
</evidence>
<evidence type="ECO:0000313" key="2">
    <source>
        <dbReference type="EMBL" id="ADE54192.1"/>
    </source>
</evidence>
<organism evidence="2 3">
    <name type="scientific">Coraliomargarita akajimensis (strain DSM 45221 / IAM 15411 / JCM 23193 / KCTC 12865 / 04OKA010-24)</name>
    <dbReference type="NCBI Taxonomy" id="583355"/>
    <lineage>
        <taxon>Bacteria</taxon>
        <taxon>Pseudomonadati</taxon>
        <taxon>Verrucomicrobiota</taxon>
        <taxon>Opitutia</taxon>
        <taxon>Puniceicoccales</taxon>
        <taxon>Coraliomargaritaceae</taxon>
        <taxon>Coraliomargarita</taxon>
    </lineage>
</organism>
<dbReference type="PANTHER" id="PTHR42850">
    <property type="entry name" value="METALLOPHOSPHOESTERASE"/>
    <property type="match status" value="1"/>
</dbReference>
<keyword evidence="3" id="KW-1185">Reference proteome</keyword>
<dbReference type="RefSeq" id="WP_013042914.1">
    <property type="nucleotide sequence ID" value="NC_014008.1"/>
</dbReference>
<dbReference type="PANTHER" id="PTHR42850:SF7">
    <property type="entry name" value="BIS(5'-NUCLEOSYL)-TETRAPHOSPHATASE PRPE [ASYMMETRICAL]"/>
    <property type="match status" value="1"/>
</dbReference>
<dbReference type="KEGG" id="caa:Caka_1171"/>
<dbReference type="HOGENOM" id="CLU_578360_0_0_0"/>
<dbReference type="InterPro" id="IPR004843">
    <property type="entry name" value="Calcineurin-like_PHP"/>
</dbReference>
<dbReference type="InterPro" id="IPR050126">
    <property type="entry name" value="Ap4A_hydrolase"/>
</dbReference>
<dbReference type="Pfam" id="PF00149">
    <property type="entry name" value="Metallophos"/>
    <property type="match status" value="1"/>
</dbReference>
<dbReference type="AlphaFoldDB" id="D5EIC6"/>
<dbReference type="eggNOG" id="COG0639">
    <property type="taxonomic scope" value="Bacteria"/>
</dbReference>
<dbReference type="EMBL" id="CP001998">
    <property type="protein sequence ID" value="ADE54192.1"/>
    <property type="molecule type" value="Genomic_DNA"/>
</dbReference>
<gene>
    <name evidence="2" type="ordered locus">Caka_1171</name>
</gene>
<dbReference type="GO" id="GO:0016791">
    <property type="term" value="F:phosphatase activity"/>
    <property type="evidence" value="ECO:0007669"/>
    <property type="project" value="TreeGrafter"/>
</dbReference>
<dbReference type="GO" id="GO:0005737">
    <property type="term" value="C:cytoplasm"/>
    <property type="evidence" value="ECO:0007669"/>
    <property type="project" value="TreeGrafter"/>
</dbReference>
<sequence>MRKVETEVCYDIIGDIHGHADALEALLEALGYVYERGAYRHPEGRRAIFVGDFIDRGPEIPRCLEIVQAMWYHDTALAVLGNHEVNALAYHSLGADGKPLRAHTERARKQHAGTLEQFADSPLDWQRALAWFELLPVFLELDGLIVVHAAWDRRLPYFLPGGRVNREMLADMQGQRVSPAAKLLKRAVAGQEVKLPEGSCFTDSKGVEHPDIRVAWWKNLHGATYAGALFPPGGVAPKVRIGGFHGVETGRYHKQQKPVFFGHYWLNPEVHTLAPVESNICCVDYSVARDGILVAYRWDGEQVLSADKFVTVDSKATPSKRAKLKKPDFSDTGEVMRRRPKEYPCSFHEAYTAGEYASGMRYWQEGAVQGEPDPELLKSYSLEGYDENMTSARAVAEEWLGGALKVAKLIDNADCDKKQREGCWGHKTHQDAWRIYYEHIDEHLMAARSERPFLLVDKGTLEVLGRGIERGD</sequence>
<evidence type="ECO:0000259" key="1">
    <source>
        <dbReference type="Pfam" id="PF00149"/>
    </source>
</evidence>
<protein>
    <submittedName>
        <fullName evidence="2">Metallophosphoesterase</fullName>
    </submittedName>
</protein>
<dbReference type="STRING" id="583355.Caka_1171"/>
<dbReference type="Gene3D" id="3.60.21.10">
    <property type="match status" value="1"/>
</dbReference>
<feature type="domain" description="Calcineurin-like phosphoesterase" evidence="1">
    <location>
        <begin position="12"/>
        <end position="155"/>
    </location>
</feature>
<accession>D5EIC6</accession>
<name>D5EIC6_CORAD</name>
<reference evidence="2 3" key="1">
    <citation type="journal article" date="2010" name="Stand. Genomic Sci.">
        <title>Complete genome sequence of Coraliomargarita akajimensis type strain (04OKA010-24).</title>
        <authorList>
            <person name="Mavromatis K."/>
            <person name="Abt B."/>
            <person name="Brambilla E."/>
            <person name="Lapidus A."/>
            <person name="Copeland A."/>
            <person name="Deshpande S."/>
            <person name="Nolan M."/>
            <person name="Lucas S."/>
            <person name="Tice H."/>
            <person name="Cheng J.F."/>
            <person name="Han C."/>
            <person name="Detter J.C."/>
            <person name="Woyke T."/>
            <person name="Goodwin L."/>
            <person name="Pitluck S."/>
            <person name="Held B."/>
            <person name="Brettin T."/>
            <person name="Tapia R."/>
            <person name="Ivanova N."/>
            <person name="Mikhailova N."/>
            <person name="Pati A."/>
            <person name="Liolios K."/>
            <person name="Chen A."/>
            <person name="Palaniappan K."/>
            <person name="Land M."/>
            <person name="Hauser L."/>
            <person name="Chang Y.J."/>
            <person name="Jeffries C.D."/>
            <person name="Rohde M."/>
            <person name="Goker M."/>
            <person name="Bristow J."/>
            <person name="Eisen J.A."/>
            <person name="Markowitz V."/>
            <person name="Hugenholtz P."/>
            <person name="Klenk H.P."/>
            <person name="Kyrpides N.C."/>
        </authorList>
    </citation>
    <scope>NUCLEOTIDE SEQUENCE [LARGE SCALE GENOMIC DNA]</scope>
    <source>
        <strain evidence="3">DSM 45221 / IAM 15411 / JCM 23193 / KCTC 12865</strain>
    </source>
</reference>